<name>A0A4S4DA73_CAMSN</name>
<sequence>MAKEVDLEMAEQAAEKEEQQPDMPPESFWLSRDSEFDWFDRNAIYERNESTRPNSNSTNLNPSLHPNSNSSSHRFSINLKSKASVIGLPKTTYADTPNRRKYKPANIRLFPKRSQSIGKSEPSSPKVSCMGRVRSKRNRRKSSNSVEKSRSGGGRKGTWVCGCFTAIFRSDRKSKAVIETVEPPLVESPPPPRRSVTVKVGEISARDEPESGASVEEPPEVDLEMAEQAAEKEEQQPDMPPESFWLSRDSEFDWFDRNAIYERNESTRPNSNSTNLNPSLHPNSNSSSHRFSINLKSKASVIGLPKTTYADTPNRRKYKPANIRLFPKRSQSIGKSEPSSPKVSCMGRVRSKRNRRKSSNSVEKSRSGGGRKRTWFCGCFTAIFRSDRKSKAVIETVEPPLVESPPPPRRSVTVKVGEISARDEPESGASVEEPPGLGGMKRFVSGHPKVCAWDTDDMDK</sequence>
<feature type="region of interest" description="Disordered" evidence="1">
    <location>
        <begin position="306"/>
        <end position="370"/>
    </location>
</feature>
<protein>
    <submittedName>
        <fullName evidence="2">Uncharacterized protein</fullName>
    </submittedName>
</protein>
<feature type="compositionally biased region" description="Polar residues" evidence="1">
    <location>
        <begin position="329"/>
        <end position="342"/>
    </location>
</feature>
<dbReference type="PANTHER" id="PTHR34120:SF2">
    <property type="entry name" value="OS01G0860900 PROTEIN"/>
    <property type="match status" value="1"/>
</dbReference>
<accession>A0A4S4DA73</accession>
<gene>
    <name evidence="2" type="ORF">TEA_008350</name>
</gene>
<feature type="region of interest" description="Disordered" evidence="1">
    <location>
        <begin position="263"/>
        <end position="290"/>
    </location>
</feature>
<feature type="compositionally biased region" description="Low complexity" evidence="1">
    <location>
        <begin position="51"/>
        <end position="74"/>
    </location>
</feature>
<feature type="compositionally biased region" description="Polar residues" evidence="1">
    <location>
        <begin position="113"/>
        <end position="126"/>
    </location>
</feature>
<dbReference type="EMBL" id="SDRB02011949">
    <property type="protein sequence ID" value="THF99432.1"/>
    <property type="molecule type" value="Genomic_DNA"/>
</dbReference>
<feature type="region of interest" description="Disordered" evidence="1">
    <location>
        <begin position="46"/>
        <end position="74"/>
    </location>
</feature>
<feature type="region of interest" description="Disordered" evidence="1">
    <location>
        <begin position="202"/>
        <end position="243"/>
    </location>
</feature>
<feature type="compositionally biased region" description="Basic residues" evidence="1">
    <location>
        <begin position="133"/>
        <end position="142"/>
    </location>
</feature>
<proteinExistence type="predicted"/>
<feature type="region of interest" description="Disordered" evidence="1">
    <location>
        <begin position="90"/>
        <end position="155"/>
    </location>
</feature>
<dbReference type="PANTHER" id="PTHR34120">
    <property type="entry name" value="EXPRESSED PROTEIN"/>
    <property type="match status" value="1"/>
</dbReference>
<feature type="region of interest" description="Disordered" evidence="1">
    <location>
        <begin position="418"/>
        <end position="460"/>
    </location>
</feature>
<evidence type="ECO:0000313" key="3">
    <source>
        <dbReference type="Proteomes" id="UP000306102"/>
    </source>
</evidence>
<evidence type="ECO:0000313" key="2">
    <source>
        <dbReference type="EMBL" id="THF99432.1"/>
    </source>
</evidence>
<dbReference type="Proteomes" id="UP000306102">
    <property type="component" value="Unassembled WGS sequence"/>
</dbReference>
<organism evidence="2 3">
    <name type="scientific">Camellia sinensis var. sinensis</name>
    <name type="common">China tea</name>
    <dbReference type="NCBI Taxonomy" id="542762"/>
    <lineage>
        <taxon>Eukaryota</taxon>
        <taxon>Viridiplantae</taxon>
        <taxon>Streptophyta</taxon>
        <taxon>Embryophyta</taxon>
        <taxon>Tracheophyta</taxon>
        <taxon>Spermatophyta</taxon>
        <taxon>Magnoliopsida</taxon>
        <taxon>eudicotyledons</taxon>
        <taxon>Gunneridae</taxon>
        <taxon>Pentapetalae</taxon>
        <taxon>asterids</taxon>
        <taxon>Ericales</taxon>
        <taxon>Theaceae</taxon>
        <taxon>Camellia</taxon>
    </lineage>
</organism>
<feature type="compositionally biased region" description="Low complexity" evidence="1">
    <location>
        <begin position="267"/>
        <end position="290"/>
    </location>
</feature>
<feature type="region of interest" description="Disordered" evidence="1">
    <location>
        <begin position="1"/>
        <end position="29"/>
    </location>
</feature>
<comment type="caution">
    <text evidence="2">The sequence shown here is derived from an EMBL/GenBank/DDBJ whole genome shotgun (WGS) entry which is preliminary data.</text>
</comment>
<evidence type="ECO:0000256" key="1">
    <source>
        <dbReference type="SAM" id="MobiDB-lite"/>
    </source>
</evidence>
<feature type="compositionally biased region" description="Basic residues" evidence="1">
    <location>
        <begin position="349"/>
        <end position="358"/>
    </location>
</feature>
<keyword evidence="3" id="KW-1185">Reference proteome</keyword>
<dbReference type="AlphaFoldDB" id="A0A4S4DA73"/>
<reference evidence="2 3" key="1">
    <citation type="journal article" date="2018" name="Proc. Natl. Acad. Sci. U.S.A.">
        <title>Draft genome sequence of Camellia sinensis var. sinensis provides insights into the evolution of the tea genome and tea quality.</title>
        <authorList>
            <person name="Wei C."/>
            <person name="Yang H."/>
            <person name="Wang S."/>
            <person name="Zhao J."/>
            <person name="Liu C."/>
            <person name="Gao L."/>
            <person name="Xia E."/>
            <person name="Lu Y."/>
            <person name="Tai Y."/>
            <person name="She G."/>
            <person name="Sun J."/>
            <person name="Cao H."/>
            <person name="Tong W."/>
            <person name="Gao Q."/>
            <person name="Li Y."/>
            <person name="Deng W."/>
            <person name="Jiang X."/>
            <person name="Wang W."/>
            <person name="Chen Q."/>
            <person name="Zhang S."/>
            <person name="Li H."/>
            <person name="Wu J."/>
            <person name="Wang P."/>
            <person name="Li P."/>
            <person name="Shi C."/>
            <person name="Zheng F."/>
            <person name="Jian J."/>
            <person name="Huang B."/>
            <person name="Shan D."/>
            <person name="Shi M."/>
            <person name="Fang C."/>
            <person name="Yue Y."/>
            <person name="Li F."/>
            <person name="Li D."/>
            <person name="Wei S."/>
            <person name="Han B."/>
            <person name="Jiang C."/>
            <person name="Yin Y."/>
            <person name="Xia T."/>
            <person name="Zhang Z."/>
            <person name="Bennetzen J.L."/>
            <person name="Zhao S."/>
            <person name="Wan X."/>
        </authorList>
    </citation>
    <scope>NUCLEOTIDE SEQUENCE [LARGE SCALE GENOMIC DNA]</scope>
    <source>
        <strain evidence="3">cv. Shuchazao</strain>
        <tissue evidence="2">Leaf</tissue>
    </source>
</reference>